<evidence type="ECO:0000259" key="5">
    <source>
        <dbReference type="Pfam" id="PF04198"/>
    </source>
</evidence>
<dbReference type="Gene3D" id="1.10.10.10">
    <property type="entry name" value="Winged helix-like DNA-binding domain superfamily/Winged helix DNA-binding domain"/>
    <property type="match status" value="1"/>
</dbReference>
<dbReference type="EMBL" id="CYHE01000003">
    <property type="protein sequence ID" value="CUA94143.1"/>
    <property type="molecule type" value="Genomic_DNA"/>
</dbReference>
<comment type="similarity">
    <text evidence="1">Belongs to the SorC transcriptional regulatory family.</text>
</comment>
<keyword evidence="4" id="KW-0804">Transcription</keyword>
<dbReference type="Pfam" id="PF04198">
    <property type="entry name" value="Sugar-bind"/>
    <property type="match status" value="1"/>
</dbReference>
<dbReference type="InterPro" id="IPR036390">
    <property type="entry name" value="WH_DNA-bd_sf"/>
</dbReference>
<sequence>MQDEDWTTYLSIRAAWLSFVGGSTQGEIAARLGVSPAKVHRLIAHAQKEGLVRFQIEGRPIECLELEDELTRHFALTSCIIAPDLGGGDQTTAIRAVASVAGPFLSNLLSGPEIRQLGVGMGRTLKASVAAMPRLSRPDLAIISISGSLMRKLSANPFDIVQPLIERTGGEGYYLPVPYFAESLEERDMFLGQRSVQDLLARARRSDAFVVGIGSIDDDGHLVQRGIIQKEDQDGLMRSSAVSDLMGRFVTIEGAQVPVSLGECAVGLHYEEVRGSRVIALVGGESKADATLAALRTGVITDLIADETLARALKQRLGSSGPVTAALLPRSVQEGK</sequence>
<dbReference type="InterPro" id="IPR007324">
    <property type="entry name" value="Sugar-bd_dom_put"/>
</dbReference>
<dbReference type="InterPro" id="IPR037171">
    <property type="entry name" value="NagB/RpiA_transferase-like"/>
</dbReference>
<gene>
    <name evidence="7" type="ORF">Ga0061067_10352</name>
</gene>
<accession>A0A0K6HTQ4</accession>
<name>A0A0K6HTQ4_9HYPH</name>
<dbReference type="Gene3D" id="3.40.50.1360">
    <property type="match status" value="1"/>
</dbReference>
<dbReference type="AlphaFoldDB" id="A0A0K6HTQ4"/>
<dbReference type="PANTHER" id="PTHR34294">
    <property type="entry name" value="TRANSCRIPTIONAL REGULATOR-RELATED"/>
    <property type="match status" value="1"/>
</dbReference>
<dbReference type="RefSeq" id="WP_050472213.1">
    <property type="nucleotide sequence ID" value="NZ_CYHE01000003.1"/>
</dbReference>
<keyword evidence="3 7" id="KW-0238">DNA-binding</keyword>
<evidence type="ECO:0000256" key="4">
    <source>
        <dbReference type="ARBA" id="ARBA00023163"/>
    </source>
</evidence>
<dbReference type="OrthoDB" id="7065657at2"/>
<keyword evidence="2" id="KW-0805">Transcription regulation</keyword>
<feature type="domain" description="Sugar-binding" evidence="5">
    <location>
        <begin position="60"/>
        <end position="313"/>
    </location>
</feature>
<dbReference type="InterPro" id="IPR036388">
    <property type="entry name" value="WH-like_DNA-bd_sf"/>
</dbReference>
<evidence type="ECO:0000313" key="7">
    <source>
        <dbReference type="EMBL" id="CUA94143.1"/>
    </source>
</evidence>
<evidence type="ECO:0000313" key="8">
    <source>
        <dbReference type="Proteomes" id="UP000183900"/>
    </source>
</evidence>
<dbReference type="Pfam" id="PF12802">
    <property type="entry name" value="MarR_2"/>
    <property type="match status" value="1"/>
</dbReference>
<dbReference type="PANTHER" id="PTHR34294:SF1">
    <property type="entry name" value="TRANSCRIPTIONAL REGULATOR LSRR"/>
    <property type="match status" value="1"/>
</dbReference>
<organism evidence="7 8">
    <name type="scientific">Pannonibacter indicus</name>
    <dbReference type="NCBI Taxonomy" id="466044"/>
    <lineage>
        <taxon>Bacteria</taxon>
        <taxon>Pseudomonadati</taxon>
        <taxon>Pseudomonadota</taxon>
        <taxon>Alphaproteobacteria</taxon>
        <taxon>Hyphomicrobiales</taxon>
        <taxon>Stappiaceae</taxon>
        <taxon>Pannonibacter</taxon>
    </lineage>
</organism>
<keyword evidence="8" id="KW-1185">Reference proteome</keyword>
<evidence type="ECO:0000259" key="6">
    <source>
        <dbReference type="Pfam" id="PF12802"/>
    </source>
</evidence>
<evidence type="ECO:0000256" key="1">
    <source>
        <dbReference type="ARBA" id="ARBA00010466"/>
    </source>
</evidence>
<dbReference type="SUPFAM" id="SSF100950">
    <property type="entry name" value="NagB/RpiA/CoA transferase-like"/>
    <property type="match status" value="1"/>
</dbReference>
<dbReference type="SUPFAM" id="SSF46785">
    <property type="entry name" value="Winged helix' DNA-binding domain"/>
    <property type="match status" value="1"/>
</dbReference>
<dbReference type="InterPro" id="IPR051054">
    <property type="entry name" value="SorC_transcr_regulators"/>
</dbReference>
<reference evidence="8" key="1">
    <citation type="submission" date="2015-08" db="EMBL/GenBank/DDBJ databases">
        <authorList>
            <person name="Varghese N."/>
        </authorList>
    </citation>
    <scope>NUCLEOTIDE SEQUENCE [LARGE SCALE GENOMIC DNA]</scope>
    <source>
        <strain evidence="8">DSM 23407</strain>
    </source>
</reference>
<dbReference type="GO" id="GO:0030246">
    <property type="term" value="F:carbohydrate binding"/>
    <property type="evidence" value="ECO:0007669"/>
    <property type="project" value="InterPro"/>
</dbReference>
<evidence type="ECO:0000256" key="2">
    <source>
        <dbReference type="ARBA" id="ARBA00023015"/>
    </source>
</evidence>
<feature type="domain" description="HTH marR-type" evidence="6">
    <location>
        <begin position="16"/>
        <end position="55"/>
    </location>
</feature>
<protein>
    <submittedName>
        <fullName evidence="7">DNA-binding transcriptional regulator LsrR, DeoR family</fullName>
    </submittedName>
</protein>
<dbReference type="Proteomes" id="UP000183900">
    <property type="component" value="Unassembled WGS sequence"/>
</dbReference>
<dbReference type="InterPro" id="IPR000835">
    <property type="entry name" value="HTH_MarR-typ"/>
</dbReference>
<evidence type="ECO:0000256" key="3">
    <source>
        <dbReference type="ARBA" id="ARBA00023125"/>
    </source>
</evidence>
<proteinExistence type="inferred from homology"/>
<dbReference type="GO" id="GO:0003677">
    <property type="term" value="F:DNA binding"/>
    <property type="evidence" value="ECO:0007669"/>
    <property type="project" value="UniProtKB-KW"/>
</dbReference>